<evidence type="ECO:0000256" key="3">
    <source>
        <dbReference type="ARBA" id="ARBA00023125"/>
    </source>
</evidence>
<gene>
    <name evidence="8" type="ORF">E9232_002235</name>
</gene>
<evidence type="ECO:0000256" key="2">
    <source>
        <dbReference type="ARBA" id="ARBA00023015"/>
    </source>
</evidence>
<evidence type="ECO:0000313" key="9">
    <source>
        <dbReference type="Proteomes" id="UP001262410"/>
    </source>
</evidence>
<keyword evidence="2" id="KW-0805">Transcription regulation</keyword>
<evidence type="ECO:0000256" key="4">
    <source>
        <dbReference type="ARBA" id="ARBA00023163"/>
    </source>
</evidence>
<comment type="similarity">
    <text evidence="1">Belongs to the SorC transcriptional regulatory family.</text>
</comment>
<evidence type="ECO:0000259" key="6">
    <source>
        <dbReference type="Pfam" id="PF04198"/>
    </source>
</evidence>
<dbReference type="InterPro" id="IPR007324">
    <property type="entry name" value="Sugar-bd_dom_put"/>
</dbReference>
<dbReference type="Proteomes" id="UP001262410">
    <property type="component" value="Unassembled WGS sequence"/>
</dbReference>
<feature type="region of interest" description="Disordered" evidence="5">
    <location>
        <begin position="1"/>
        <end position="31"/>
    </location>
</feature>
<accession>A0ABU1JM97</accession>
<dbReference type="Pfam" id="PF04198">
    <property type="entry name" value="Sugar-bind"/>
    <property type="match status" value="1"/>
</dbReference>
<protein>
    <submittedName>
        <fullName evidence="8">DNA-binding transcriptional regulator LsrR (DeoR family)</fullName>
    </submittedName>
</protein>
<dbReference type="PANTHER" id="PTHR34294:SF1">
    <property type="entry name" value="TRANSCRIPTIONAL REGULATOR LSRR"/>
    <property type="match status" value="1"/>
</dbReference>
<reference evidence="8 9" key="1">
    <citation type="submission" date="2023-07" db="EMBL/GenBank/DDBJ databases">
        <title>Sorghum-associated microbial communities from plants grown in Nebraska, USA.</title>
        <authorList>
            <person name="Schachtman D."/>
        </authorList>
    </citation>
    <scope>NUCLEOTIDE SEQUENCE [LARGE SCALE GENOMIC DNA]</scope>
    <source>
        <strain evidence="8 9">584</strain>
    </source>
</reference>
<organism evidence="8 9">
    <name type="scientific">Inquilinus ginsengisoli</name>
    <dbReference type="NCBI Taxonomy" id="363840"/>
    <lineage>
        <taxon>Bacteria</taxon>
        <taxon>Pseudomonadati</taxon>
        <taxon>Pseudomonadota</taxon>
        <taxon>Alphaproteobacteria</taxon>
        <taxon>Rhodospirillales</taxon>
        <taxon>Rhodospirillaceae</taxon>
        <taxon>Inquilinus</taxon>
    </lineage>
</organism>
<proteinExistence type="inferred from homology"/>
<dbReference type="InterPro" id="IPR007630">
    <property type="entry name" value="RNA_pol_sigma70_r4"/>
</dbReference>
<keyword evidence="3 8" id="KW-0238">DNA-binding</keyword>
<comment type="caution">
    <text evidence="8">The sequence shown here is derived from an EMBL/GenBank/DDBJ whole genome shotgun (WGS) entry which is preliminary data.</text>
</comment>
<dbReference type="Gene3D" id="1.10.10.10">
    <property type="entry name" value="Winged helix-like DNA-binding domain superfamily/Winged helix DNA-binding domain"/>
    <property type="match status" value="1"/>
</dbReference>
<dbReference type="InterPro" id="IPR036388">
    <property type="entry name" value="WH-like_DNA-bd_sf"/>
</dbReference>
<keyword evidence="4" id="KW-0804">Transcription</keyword>
<feature type="domain" description="RNA polymerase sigma-70 region 4" evidence="7">
    <location>
        <begin position="37"/>
        <end position="68"/>
    </location>
</feature>
<dbReference type="PANTHER" id="PTHR34294">
    <property type="entry name" value="TRANSCRIPTIONAL REGULATOR-RELATED"/>
    <property type="match status" value="1"/>
</dbReference>
<sequence length="340" mass="37339">MTETRRRPETVKTRPAQRSAADDAADAPVDPDQQQQIRIAWAYFVEGLTQGEIAERLGLTRLRVNRILQICRETGIIQIRIQSPLASCVALERALIRRYGLRDAVVVPTPRDEGKIRAAIGVALGGYVENAVHDGMLVGIGWGQTLRLGLQSMRRRRMTDLSVVSLIGSMTRGSGENTFEIASRFADLHDADRFYLAAPVYADDEAQRDSLLGRGVLRGIYDKAKSADLALISVGNVSDHNMMLALGIVDREAAALRAAGAVGDILGNWLDAEGRPVDHPLNRRMVSLSLDDLARIPAVVLASGGPYKFEIIRAALRRRCVNVLITDERLAERLAEDREG</sequence>
<dbReference type="InterPro" id="IPR037171">
    <property type="entry name" value="NagB/RpiA_transferase-like"/>
</dbReference>
<evidence type="ECO:0000259" key="7">
    <source>
        <dbReference type="Pfam" id="PF04545"/>
    </source>
</evidence>
<feature type="domain" description="Sugar-binding" evidence="6">
    <location>
        <begin position="84"/>
        <end position="334"/>
    </location>
</feature>
<name>A0ABU1JM97_9PROT</name>
<evidence type="ECO:0000256" key="5">
    <source>
        <dbReference type="SAM" id="MobiDB-lite"/>
    </source>
</evidence>
<dbReference type="GO" id="GO:0003677">
    <property type="term" value="F:DNA binding"/>
    <property type="evidence" value="ECO:0007669"/>
    <property type="project" value="UniProtKB-KW"/>
</dbReference>
<keyword evidence="9" id="KW-1185">Reference proteome</keyword>
<dbReference type="RefSeq" id="WP_309793998.1">
    <property type="nucleotide sequence ID" value="NZ_JAVDPW010000003.1"/>
</dbReference>
<dbReference type="Pfam" id="PF04545">
    <property type="entry name" value="Sigma70_r4"/>
    <property type="match status" value="1"/>
</dbReference>
<evidence type="ECO:0000313" key="8">
    <source>
        <dbReference type="EMBL" id="MDR6289720.1"/>
    </source>
</evidence>
<dbReference type="Gene3D" id="3.40.50.1360">
    <property type="match status" value="1"/>
</dbReference>
<dbReference type="InterPro" id="IPR051054">
    <property type="entry name" value="SorC_transcr_regulators"/>
</dbReference>
<dbReference type="SUPFAM" id="SSF100950">
    <property type="entry name" value="NagB/RpiA/CoA transferase-like"/>
    <property type="match status" value="1"/>
</dbReference>
<evidence type="ECO:0000256" key="1">
    <source>
        <dbReference type="ARBA" id="ARBA00010466"/>
    </source>
</evidence>
<dbReference type="EMBL" id="JAVDPW010000003">
    <property type="protein sequence ID" value="MDR6289720.1"/>
    <property type="molecule type" value="Genomic_DNA"/>
</dbReference>
<feature type="compositionally biased region" description="Basic and acidic residues" evidence="5">
    <location>
        <begin position="1"/>
        <end position="12"/>
    </location>
</feature>